<name>A0A2P2K7Y2_RHIMU</name>
<dbReference type="AlphaFoldDB" id="A0A2P2K7Y2"/>
<accession>A0A2P2K7Y2</accession>
<organism evidence="1">
    <name type="scientific">Rhizophora mucronata</name>
    <name type="common">Asiatic mangrove</name>
    <dbReference type="NCBI Taxonomy" id="61149"/>
    <lineage>
        <taxon>Eukaryota</taxon>
        <taxon>Viridiplantae</taxon>
        <taxon>Streptophyta</taxon>
        <taxon>Embryophyta</taxon>
        <taxon>Tracheophyta</taxon>
        <taxon>Spermatophyta</taxon>
        <taxon>Magnoliopsida</taxon>
        <taxon>eudicotyledons</taxon>
        <taxon>Gunneridae</taxon>
        <taxon>Pentapetalae</taxon>
        <taxon>rosids</taxon>
        <taxon>fabids</taxon>
        <taxon>Malpighiales</taxon>
        <taxon>Rhizophoraceae</taxon>
        <taxon>Rhizophora</taxon>
    </lineage>
</organism>
<protein>
    <submittedName>
        <fullName evidence="1">Uncharacterized protein</fullName>
    </submittedName>
</protein>
<sequence>MQCVKLPDMIFPKYTGTIWIIQALSCGP</sequence>
<evidence type="ECO:0000313" key="1">
    <source>
        <dbReference type="EMBL" id="MBX01828.1"/>
    </source>
</evidence>
<proteinExistence type="predicted"/>
<reference evidence="1" key="1">
    <citation type="submission" date="2018-02" db="EMBL/GenBank/DDBJ databases">
        <title>Rhizophora mucronata_Transcriptome.</title>
        <authorList>
            <person name="Meera S.P."/>
            <person name="Sreeshan A."/>
            <person name="Augustine A."/>
        </authorList>
    </citation>
    <scope>NUCLEOTIDE SEQUENCE</scope>
    <source>
        <tissue evidence="1">Leaf</tissue>
    </source>
</reference>
<dbReference type="EMBL" id="GGEC01021344">
    <property type="protein sequence ID" value="MBX01828.1"/>
    <property type="molecule type" value="Transcribed_RNA"/>
</dbReference>